<feature type="region of interest" description="Disordered" evidence="1">
    <location>
        <begin position="452"/>
        <end position="596"/>
    </location>
</feature>
<dbReference type="AlphaFoldDB" id="A0AAD2G7F6"/>
<evidence type="ECO:0000313" key="2">
    <source>
        <dbReference type="EMBL" id="CAJ1965053.1"/>
    </source>
</evidence>
<feature type="compositionally biased region" description="Low complexity" evidence="1">
    <location>
        <begin position="386"/>
        <end position="410"/>
    </location>
</feature>
<sequence length="596" mass="67902">MDRTSKSQFKAVLSARANDGRPSDLEFLLRSHCQKIKVVKKLSGAHLMIKQDKTTLAVRAYFSHDMQELNEKENEEKVYGKDEDDHDFDDLSSFLKGFKVSIIFFILPMEEQRKQLDDLLSFFQRAQKLVQQLTRNEVGKVARVCLLSNPAKAVDLLHSFAKVLHPSTEERKQKYFAQKHKQLFLPQPTLIPPTSHADGAKHVRETIAAWADRFEFPPTEAEVLCNMTKNLQTIASADSGVLQGIPLDPRTKQCMMQFFGTGPLEQEEEPMPSQQIHLGVEDPPTSPLTIPDMMRQHQMHQMQQLQHQHQHQQGQAFANLQSQHPSQPSQRPYSTQPMQNAPMMRPQSQIHGQIHGGPLARFGFNPNPTPPTRTVAPTHSLAQFPSQGISSSVHSHSQQQQQQQQQPASHGRFGPPTRTVYQETSILTAAASIPTPHQNAHHFHPQVVSHEMQYPMSNPPGSTVTQHHNHHHQEQQSRGPSYSMEPTPHHGFQQSVPPHQGRQSSTLSYHHPSQQSVASHQQHHHAMHHPSHMTPSVNPQMMMSPSYYYSHHQQQQQQQPVTTSTPRMMARRTMPSSHRNHPQPAFPPRRQRRFVP</sequence>
<comment type="caution">
    <text evidence="2">The sequence shown here is derived from an EMBL/GenBank/DDBJ whole genome shotgun (WGS) entry which is preliminary data.</text>
</comment>
<feature type="compositionally biased region" description="Low complexity" evidence="1">
    <location>
        <begin position="539"/>
        <end position="560"/>
    </location>
</feature>
<feature type="compositionally biased region" description="Basic residues" evidence="1">
    <location>
        <begin position="521"/>
        <end position="531"/>
    </location>
</feature>
<feature type="compositionally biased region" description="Polar residues" evidence="1">
    <location>
        <begin position="375"/>
        <end position="385"/>
    </location>
</feature>
<proteinExistence type="predicted"/>
<reference evidence="2" key="1">
    <citation type="submission" date="2023-08" db="EMBL/GenBank/DDBJ databases">
        <authorList>
            <person name="Audoor S."/>
            <person name="Bilcke G."/>
        </authorList>
    </citation>
    <scope>NUCLEOTIDE SEQUENCE</scope>
</reference>
<feature type="compositionally biased region" description="Polar residues" evidence="1">
    <location>
        <begin position="492"/>
        <end position="508"/>
    </location>
</feature>
<keyword evidence="3" id="KW-1185">Reference proteome</keyword>
<feature type="compositionally biased region" description="Low complexity" evidence="1">
    <location>
        <begin position="299"/>
        <end position="334"/>
    </location>
</feature>
<dbReference type="Proteomes" id="UP001295423">
    <property type="component" value="Unassembled WGS sequence"/>
</dbReference>
<feature type="compositionally biased region" description="Low complexity" evidence="1">
    <location>
        <begin position="510"/>
        <end position="520"/>
    </location>
</feature>
<feature type="region of interest" description="Disordered" evidence="1">
    <location>
        <begin position="297"/>
        <end position="418"/>
    </location>
</feature>
<evidence type="ECO:0000313" key="3">
    <source>
        <dbReference type="Proteomes" id="UP001295423"/>
    </source>
</evidence>
<protein>
    <submittedName>
        <fullName evidence="2">Uncharacterized protein</fullName>
    </submittedName>
</protein>
<feature type="compositionally biased region" description="Polar residues" evidence="1">
    <location>
        <begin position="455"/>
        <end position="465"/>
    </location>
</feature>
<gene>
    <name evidence="2" type="ORF">CYCCA115_LOCUS20925</name>
</gene>
<name>A0AAD2G7F6_9STRA</name>
<dbReference type="EMBL" id="CAKOGP040002202">
    <property type="protein sequence ID" value="CAJ1965053.1"/>
    <property type="molecule type" value="Genomic_DNA"/>
</dbReference>
<evidence type="ECO:0000256" key="1">
    <source>
        <dbReference type="SAM" id="MobiDB-lite"/>
    </source>
</evidence>
<organism evidence="2 3">
    <name type="scientific">Cylindrotheca closterium</name>
    <dbReference type="NCBI Taxonomy" id="2856"/>
    <lineage>
        <taxon>Eukaryota</taxon>
        <taxon>Sar</taxon>
        <taxon>Stramenopiles</taxon>
        <taxon>Ochrophyta</taxon>
        <taxon>Bacillariophyta</taxon>
        <taxon>Bacillariophyceae</taxon>
        <taxon>Bacillariophycidae</taxon>
        <taxon>Bacillariales</taxon>
        <taxon>Bacillariaceae</taxon>
        <taxon>Cylindrotheca</taxon>
    </lineage>
</organism>
<accession>A0AAD2G7F6</accession>